<gene>
    <name evidence="2" type="ORF">ATY35_16995</name>
</gene>
<evidence type="ECO:0000313" key="3">
    <source>
        <dbReference type="Proteomes" id="UP000075609"/>
    </source>
</evidence>
<sequence>MIDMLISRTVNVQTVRTGKACRTFDVLQCTLSLFLLSQVPITAIYLLIEHEKAKGATSF</sequence>
<keyword evidence="1" id="KW-1133">Transmembrane helix</keyword>
<comment type="caution">
    <text evidence="2">The sequence shown here is derived from an EMBL/GenBank/DDBJ whole genome shotgun (WGS) entry which is preliminary data.</text>
</comment>
<evidence type="ECO:0000313" key="2">
    <source>
        <dbReference type="EMBL" id="KYN85065.1"/>
    </source>
</evidence>
<name>A0ABR5VZV6_9VIBR</name>
<feature type="transmembrane region" description="Helical" evidence="1">
    <location>
        <begin position="26"/>
        <end position="48"/>
    </location>
</feature>
<accession>A0ABR5VZV6</accession>
<proteinExistence type="predicted"/>
<dbReference type="Proteomes" id="UP000075609">
    <property type="component" value="Unassembled WGS sequence"/>
</dbReference>
<organism evidence="2 3">
    <name type="scientific">Vibrio cidicii</name>
    <dbReference type="NCBI Taxonomy" id="1763883"/>
    <lineage>
        <taxon>Bacteria</taxon>
        <taxon>Pseudomonadati</taxon>
        <taxon>Pseudomonadota</taxon>
        <taxon>Gammaproteobacteria</taxon>
        <taxon>Vibrionales</taxon>
        <taxon>Vibrionaceae</taxon>
        <taxon>Vibrio</taxon>
    </lineage>
</organism>
<reference evidence="2 3" key="1">
    <citation type="submission" date="2015-12" db="EMBL/GenBank/DDBJ databases">
        <authorList>
            <person name="Tarr C.L."/>
            <person name="Gladney L.M."/>
        </authorList>
    </citation>
    <scope>NUCLEOTIDE SEQUENCE [LARGE SCALE GENOMIC DNA]</scope>
    <source>
        <strain evidence="2 3">1048-83</strain>
    </source>
</reference>
<keyword evidence="1" id="KW-0472">Membrane</keyword>
<keyword evidence="1" id="KW-0812">Transmembrane</keyword>
<evidence type="ECO:0000256" key="1">
    <source>
        <dbReference type="SAM" id="Phobius"/>
    </source>
</evidence>
<protein>
    <submittedName>
        <fullName evidence="2">Uncharacterized protein</fullName>
    </submittedName>
</protein>
<dbReference type="EMBL" id="LOBP01000152">
    <property type="protein sequence ID" value="KYN85065.1"/>
    <property type="molecule type" value="Genomic_DNA"/>
</dbReference>
<keyword evidence="3" id="KW-1185">Reference proteome</keyword>